<keyword evidence="1" id="KW-1277">Toxin-antitoxin system</keyword>
<dbReference type="AlphaFoldDB" id="A0A3G8YDR5"/>
<dbReference type="InterPro" id="IPR007712">
    <property type="entry name" value="RelE/ParE_toxin"/>
</dbReference>
<dbReference type="Pfam" id="PF05016">
    <property type="entry name" value="ParE_toxin"/>
    <property type="match status" value="1"/>
</dbReference>
<dbReference type="EMBL" id="CP034161">
    <property type="protein sequence ID" value="AZI39056.1"/>
    <property type="molecule type" value="Genomic_DNA"/>
</dbReference>
<protein>
    <submittedName>
        <fullName evidence="2">Type II toxin-antitoxin system RelE/ParE family toxin</fullName>
    </submittedName>
</protein>
<evidence type="ECO:0000313" key="3">
    <source>
        <dbReference type="Proteomes" id="UP000281810"/>
    </source>
</evidence>
<dbReference type="Gene3D" id="3.30.2310.20">
    <property type="entry name" value="RelE-like"/>
    <property type="match status" value="1"/>
</dbReference>
<keyword evidence="3" id="KW-1185">Reference proteome</keyword>
<name>A0A3G8YDR5_9FLAO</name>
<evidence type="ECO:0000313" key="2">
    <source>
        <dbReference type="EMBL" id="AZI39056.1"/>
    </source>
</evidence>
<dbReference type="InterPro" id="IPR035093">
    <property type="entry name" value="RelE/ParE_toxin_dom_sf"/>
</dbReference>
<accession>A0A3G8YDR5</accession>
<dbReference type="Proteomes" id="UP000281810">
    <property type="component" value="Chromosome"/>
</dbReference>
<gene>
    <name evidence="2" type="ORF">EIB74_03315</name>
</gene>
<dbReference type="RefSeq" id="WP_124801347.1">
    <property type="nucleotide sequence ID" value="NZ_CP034161.1"/>
</dbReference>
<reference evidence="3" key="1">
    <citation type="submission" date="2018-11" db="EMBL/GenBank/DDBJ databases">
        <title>Proposal to divide the Flavobacteriaceae and reorganize its genera based on Amino Acid Identity values calculated from whole genome sequences.</title>
        <authorList>
            <person name="Nicholson A.C."/>
            <person name="Gulvik C.A."/>
            <person name="Whitney A.M."/>
            <person name="Humrighouse B.W."/>
            <person name="Bell M."/>
            <person name="Holmes B."/>
            <person name="Steigerwalt A.B."/>
            <person name="Villarma A."/>
            <person name="Sheth M."/>
            <person name="Batra D."/>
            <person name="Pryor J."/>
            <person name="Bernardet J.-F."/>
            <person name="Hugo C."/>
            <person name="Kampfer P."/>
            <person name="Newman J.D."/>
            <person name="McQuiston J.R."/>
        </authorList>
    </citation>
    <scope>NUCLEOTIDE SEQUENCE [LARGE SCALE GENOMIC DNA]</scope>
    <source>
        <strain evidence="3">F5649</strain>
    </source>
</reference>
<evidence type="ECO:0000256" key="1">
    <source>
        <dbReference type="ARBA" id="ARBA00022649"/>
    </source>
</evidence>
<dbReference type="OrthoDB" id="595476at2"/>
<sequence length="99" mass="12140">MVYKLIIKPKSQQDIREAMEWYKNQNINLPEKFLEKIDESLLKIQKNPQHYQKRYKEIRIVFTRKFPYGIYYTVENHTIYVHAVLHTKQNSDIAENRIK</sequence>
<proteinExistence type="predicted"/>
<organism evidence="2 3">
    <name type="scientific">Epilithonimonas vandammei</name>
    <dbReference type="NCBI Taxonomy" id="2487072"/>
    <lineage>
        <taxon>Bacteria</taxon>
        <taxon>Pseudomonadati</taxon>
        <taxon>Bacteroidota</taxon>
        <taxon>Flavobacteriia</taxon>
        <taxon>Flavobacteriales</taxon>
        <taxon>Weeksellaceae</taxon>
        <taxon>Chryseobacterium group</taxon>
        <taxon>Epilithonimonas</taxon>
    </lineage>
</organism>